<evidence type="ECO:0008006" key="3">
    <source>
        <dbReference type="Google" id="ProtNLM"/>
    </source>
</evidence>
<evidence type="ECO:0000313" key="2">
    <source>
        <dbReference type="Proteomes" id="UP000004892"/>
    </source>
</evidence>
<organism evidence="1 2">
    <name type="scientific">Odoribacter laneus YIT 12061</name>
    <dbReference type="NCBI Taxonomy" id="742817"/>
    <lineage>
        <taxon>Bacteria</taxon>
        <taxon>Pseudomonadati</taxon>
        <taxon>Bacteroidota</taxon>
        <taxon>Bacteroidia</taxon>
        <taxon>Bacteroidales</taxon>
        <taxon>Odoribacteraceae</taxon>
        <taxon>Odoribacter</taxon>
    </lineage>
</organism>
<proteinExistence type="predicted"/>
<dbReference type="EMBL" id="ADMC01000001">
    <property type="protein sequence ID" value="EHP51211.1"/>
    <property type="molecule type" value="Genomic_DNA"/>
</dbReference>
<name>H1DD06_9BACT</name>
<sequence length="386" mass="45018">MKNYIWILVFIFLSGCKSQIKQEKEEEKLLTFEVDLQQLSEKGFDDFYELEEVIKLETTDRSILGDIKKILAGKDRLFISSWNHPGILVFNRDGKYLYQINKQGKGPGEYLEITDVLLTEDPEELIVYDRSGRFLHYDWEGNFLREGKMDSYISHVERLPDGGWLTDHALAHTSSFRDSLYILRASDSSGQYIQGTVALPVTKYILPLRMVSNLYQNEGRYYGIPVIENTIYEYNYRDAEFSPRYIYQLRNYPVPDASKLSPAEMMKPFIYDYYIFNSEYIGENTILLIAWRGGVKENSMLTLVTDKKSKKTEVFQAIVEDKKNELPLHRYLQHTGFKGKVVAYTHPLELQQRTFSDAHSVGARLSEELNEESNPVLLIYKEKESF</sequence>
<evidence type="ECO:0000313" key="1">
    <source>
        <dbReference type="EMBL" id="EHP51211.1"/>
    </source>
</evidence>
<dbReference type="AlphaFoldDB" id="H1DD06"/>
<dbReference type="Gene3D" id="2.120.10.30">
    <property type="entry name" value="TolB, C-terminal domain"/>
    <property type="match status" value="1"/>
</dbReference>
<dbReference type="HOGENOM" id="CLU_764695_0_0_10"/>
<dbReference type="eggNOG" id="COG3391">
    <property type="taxonomic scope" value="Bacteria"/>
</dbReference>
<dbReference type="PROSITE" id="PS51257">
    <property type="entry name" value="PROKAR_LIPOPROTEIN"/>
    <property type="match status" value="1"/>
</dbReference>
<reference evidence="1 2" key="1">
    <citation type="submission" date="2012-01" db="EMBL/GenBank/DDBJ databases">
        <title>The Genome Sequence of Odoribacter laneus YIT 12061.</title>
        <authorList>
            <consortium name="The Broad Institute Genome Sequencing Platform"/>
            <person name="Earl A."/>
            <person name="Ward D."/>
            <person name="Feldgarden M."/>
            <person name="Gevers D."/>
            <person name="Morotomi M."/>
            <person name="Young S.K."/>
            <person name="Zeng Q."/>
            <person name="Gargeya S."/>
            <person name="Fitzgerald M."/>
            <person name="Haas B."/>
            <person name="Abouelleil A."/>
            <person name="Alvarado L."/>
            <person name="Arachchi H.M."/>
            <person name="Berlin A."/>
            <person name="Chapman S.B."/>
            <person name="Gearin G."/>
            <person name="Goldberg J."/>
            <person name="Griggs A."/>
            <person name="Gujja S."/>
            <person name="Hansen M."/>
            <person name="Heiman D."/>
            <person name="Howarth C."/>
            <person name="Larimer J."/>
            <person name="Lui A."/>
            <person name="MacDonald P.J.P."/>
            <person name="McCowen C."/>
            <person name="Montmayeur A."/>
            <person name="Murphy C."/>
            <person name="Neiman D."/>
            <person name="Pearson M."/>
            <person name="Priest M."/>
            <person name="Roberts A."/>
            <person name="Saif S."/>
            <person name="Shea T."/>
            <person name="Sisk P."/>
            <person name="Stolte C."/>
            <person name="Sykes S."/>
            <person name="Wortman J."/>
            <person name="Nusbaum C."/>
            <person name="Birren B."/>
        </authorList>
    </citation>
    <scope>NUCLEOTIDE SEQUENCE [LARGE SCALE GENOMIC DNA]</scope>
    <source>
        <strain evidence="1 2">YIT 12061</strain>
    </source>
</reference>
<comment type="caution">
    <text evidence="1">The sequence shown here is derived from an EMBL/GenBank/DDBJ whole genome shotgun (WGS) entry which is preliminary data.</text>
</comment>
<dbReference type="GeneID" id="98067876"/>
<dbReference type="PATRIC" id="fig|742817.3.peg.220"/>
<dbReference type="RefSeq" id="WP_009135367.1">
    <property type="nucleotide sequence ID" value="NZ_JH594596.1"/>
</dbReference>
<dbReference type="SUPFAM" id="SSF50969">
    <property type="entry name" value="YVTN repeat-like/Quinoprotein amine dehydrogenase"/>
    <property type="match status" value="1"/>
</dbReference>
<protein>
    <recommendedName>
        <fullName evidence="3">6-bladed beta-propeller</fullName>
    </recommendedName>
</protein>
<dbReference type="STRING" id="742817.HMPREF9449_00213"/>
<accession>H1DD06</accession>
<dbReference type="InterPro" id="IPR011044">
    <property type="entry name" value="Quino_amine_DH_bsu"/>
</dbReference>
<keyword evidence="2" id="KW-1185">Reference proteome</keyword>
<dbReference type="Pfam" id="PF17170">
    <property type="entry name" value="DUF5128"/>
    <property type="match status" value="1"/>
</dbReference>
<gene>
    <name evidence="1" type="ORF">HMPREF9449_00213</name>
</gene>
<dbReference type="Proteomes" id="UP000004892">
    <property type="component" value="Unassembled WGS sequence"/>
</dbReference>
<dbReference type="InterPro" id="IPR011042">
    <property type="entry name" value="6-blade_b-propeller_TolB-like"/>
</dbReference>